<reference evidence="2" key="1">
    <citation type="submission" date="2016-10" db="EMBL/GenBank/DDBJ databases">
        <authorList>
            <person name="Varghese N."/>
            <person name="Submissions S."/>
        </authorList>
    </citation>
    <scope>NUCLEOTIDE SEQUENCE [LARGE SCALE GENOMIC DNA]</scope>
    <source>
        <strain evidence="2">M1</strain>
    </source>
</reference>
<dbReference type="Proteomes" id="UP000198650">
    <property type="component" value="Unassembled WGS sequence"/>
</dbReference>
<evidence type="ECO:0000313" key="2">
    <source>
        <dbReference type="Proteomes" id="UP000198650"/>
    </source>
</evidence>
<sequence length="87" mass="9954">MNINITAAELRGVVDYMDVVTEKLYDVDGWTDIEQVNRSEMGGVEVTELRLYNRYVDGDDIQNVYVRYYGINDGTPDDKAVVDIEID</sequence>
<name>A0A1I0TSK3_9BACL</name>
<dbReference type="AlphaFoldDB" id="A0A1I0TSK3"/>
<organism evidence="1 2">
    <name type="scientific">Parageobacillus thermantarcticus</name>
    <dbReference type="NCBI Taxonomy" id="186116"/>
    <lineage>
        <taxon>Bacteria</taxon>
        <taxon>Bacillati</taxon>
        <taxon>Bacillota</taxon>
        <taxon>Bacilli</taxon>
        <taxon>Bacillales</taxon>
        <taxon>Anoxybacillaceae</taxon>
        <taxon>Parageobacillus</taxon>
    </lineage>
</organism>
<gene>
    <name evidence="1" type="ORF">SAMN05192569_105511</name>
</gene>
<keyword evidence="2" id="KW-1185">Reference proteome</keyword>
<protein>
    <submittedName>
        <fullName evidence="1">Uncharacterized protein</fullName>
    </submittedName>
</protein>
<evidence type="ECO:0000313" key="1">
    <source>
        <dbReference type="EMBL" id="SFA54765.1"/>
    </source>
</evidence>
<proteinExistence type="predicted"/>
<dbReference type="EMBL" id="FOJS01000055">
    <property type="protein sequence ID" value="SFA54765.1"/>
    <property type="molecule type" value="Genomic_DNA"/>
</dbReference>
<dbReference type="STRING" id="186116.SAMN05192569_105511"/>
<accession>A0A1I0TSK3</accession>